<evidence type="ECO:0000313" key="3">
    <source>
        <dbReference type="Proteomes" id="UP000577956"/>
    </source>
</evidence>
<accession>A0A7Y9JXB8</accession>
<evidence type="ECO:0000313" key="4">
    <source>
        <dbReference type="Proteomes" id="UP000618382"/>
    </source>
</evidence>
<dbReference type="Proteomes" id="UP000577956">
    <property type="component" value="Unassembled WGS sequence"/>
</dbReference>
<proteinExistence type="predicted"/>
<evidence type="ECO:0000313" key="1">
    <source>
        <dbReference type="EMBL" id="GIG32572.1"/>
    </source>
</evidence>
<comment type="caution">
    <text evidence="2">The sequence shown here is derived from an EMBL/GenBank/DDBJ whole genome shotgun (WGS) entry which is preliminary data.</text>
</comment>
<sequence>MLDLAVRRERARAYELVLSEGTADDILGMVDGALLVDLWPDLVLPAKVRAAWAPLVEAVAP</sequence>
<organism evidence="2 3">
    <name type="scientific">Cellulomonas oligotrophica</name>
    <dbReference type="NCBI Taxonomy" id="931536"/>
    <lineage>
        <taxon>Bacteria</taxon>
        <taxon>Bacillati</taxon>
        <taxon>Actinomycetota</taxon>
        <taxon>Actinomycetes</taxon>
        <taxon>Micrococcales</taxon>
        <taxon>Cellulomonadaceae</taxon>
        <taxon>Cellulomonas</taxon>
    </lineage>
</organism>
<dbReference type="EMBL" id="JACCBK010000001">
    <property type="protein sequence ID" value="NYD86538.1"/>
    <property type="molecule type" value="Genomic_DNA"/>
</dbReference>
<name>A0A7Y9JXB8_9CELL</name>
<keyword evidence="4" id="KW-1185">Reference proteome</keyword>
<dbReference type="EMBL" id="BONN01000004">
    <property type="protein sequence ID" value="GIG32572.1"/>
    <property type="molecule type" value="Genomic_DNA"/>
</dbReference>
<reference evidence="1 4" key="2">
    <citation type="submission" date="2021-01" db="EMBL/GenBank/DDBJ databases">
        <title>Whole genome shotgun sequence of Cellulomonas oligotrophica NBRC 109435.</title>
        <authorList>
            <person name="Komaki H."/>
            <person name="Tamura T."/>
        </authorList>
    </citation>
    <scope>NUCLEOTIDE SEQUENCE [LARGE SCALE GENOMIC DNA]</scope>
    <source>
        <strain evidence="1 4">NBRC 109435</strain>
    </source>
</reference>
<dbReference type="AlphaFoldDB" id="A0A7Y9JXB8"/>
<gene>
    <name evidence="2" type="ORF">BKA21_002087</name>
    <name evidence="1" type="ORF">Col01nite_17310</name>
</gene>
<protein>
    <submittedName>
        <fullName evidence="2">Uncharacterized protein</fullName>
    </submittedName>
</protein>
<dbReference type="RefSeq" id="WP_179625353.1">
    <property type="nucleotide sequence ID" value="NZ_BAABFI010000001.1"/>
</dbReference>
<evidence type="ECO:0000313" key="2">
    <source>
        <dbReference type="EMBL" id="NYD86538.1"/>
    </source>
</evidence>
<dbReference type="Proteomes" id="UP000618382">
    <property type="component" value="Unassembled WGS sequence"/>
</dbReference>
<reference evidence="2 3" key="1">
    <citation type="submission" date="2020-07" db="EMBL/GenBank/DDBJ databases">
        <title>Sequencing the genomes of 1000 actinobacteria strains.</title>
        <authorList>
            <person name="Klenk H.-P."/>
        </authorList>
    </citation>
    <scope>NUCLEOTIDE SEQUENCE [LARGE SCALE GENOMIC DNA]</scope>
    <source>
        <strain evidence="2 3">DSM 24482</strain>
    </source>
</reference>